<dbReference type="InterPro" id="IPR036390">
    <property type="entry name" value="WH_DNA-bd_sf"/>
</dbReference>
<keyword evidence="6" id="KW-1185">Reference proteome</keyword>
<evidence type="ECO:0000313" key="6">
    <source>
        <dbReference type="Proteomes" id="UP000542813"/>
    </source>
</evidence>
<keyword evidence="3" id="KW-0804">Transcription</keyword>
<dbReference type="EMBL" id="JACHMM010000001">
    <property type="protein sequence ID" value="MBB5786810.1"/>
    <property type="molecule type" value="Genomic_DNA"/>
</dbReference>
<gene>
    <name evidence="5" type="ORF">HD601_001385</name>
</gene>
<feature type="domain" description="HTH arsR-type" evidence="4">
    <location>
        <begin position="1"/>
        <end position="88"/>
    </location>
</feature>
<dbReference type="PROSITE" id="PS50987">
    <property type="entry name" value="HTH_ARSR_2"/>
    <property type="match status" value="1"/>
</dbReference>
<protein>
    <submittedName>
        <fullName evidence="5">DNA-binding transcriptional ArsR family regulator</fullName>
    </submittedName>
</protein>
<dbReference type="PANTHER" id="PTHR33154">
    <property type="entry name" value="TRANSCRIPTIONAL REGULATOR, ARSR FAMILY"/>
    <property type="match status" value="1"/>
</dbReference>
<sequence length="106" mass="12361">MTADVFEALADPTRRRLLELVTLRESTAGELAAEFDVSRPAVSRHLRVLREAGLVDWRGDGQRRLYRLRPTGLAEVDHWLERTRDTWAARLDAFETHLDHRWKDTP</sequence>
<name>A0A7W9GN16_9ACTN</name>
<keyword evidence="2 5" id="KW-0238">DNA-binding</keyword>
<dbReference type="Proteomes" id="UP000542813">
    <property type="component" value="Unassembled WGS sequence"/>
</dbReference>
<organism evidence="5 6">
    <name type="scientific">Jiangella mangrovi</name>
    <dbReference type="NCBI Taxonomy" id="1524084"/>
    <lineage>
        <taxon>Bacteria</taxon>
        <taxon>Bacillati</taxon>
        <taxon>Actinomycetota</taxon>
        <taxon>Actinomycetes</taxon>
        <taxon>Jiangellales</taxon>
        <taxon>Jiangellaceae</taxon>
        <taxon>Jiangella</taxon>
    </lineage>
</organism>
<dbReference type="RefSeq" id="WP_184820471.1">
    <property type="nucleotide sequence ID" value="NZ_JACHMM010000001.1"/>
</dbReference>
<dbReference type="InterPro" id="IPR036388">
    <property type="entry name" value="WH-like_DNA-bd_sf"/>
</dbReference>
<evidence type="ECO:0000256" key="1">
    <source>
        <dbReference type="ARBA" id="ARBA00023015"/>
    </source>
</evidence>
<dbReference type="NCBIfam" id="NF033788">
    <property type="entry name" value="HTH_metalloreg"/>
    <property type="match status" value="1"/>
</dbReference>
<evidence type="ECO:0000256" key="2">
    <source>
        <dbReference type="ARBA" id="ARBA00023125"/>
    </source>
</evidence>
<proteinExistence type="predicted"/>
<dbReference type="Gene3D" id="1.10.10.10">
    <property type="entry name" value="Winged helix-like DNA-binding domain superfamily/Winged helix DNA-binding domain"/>
    <property type="match status" value="1"/>
</dbReference>
<evidence type="ECO:0000256" key="3">
    <source>
        <dbReference type="ARBA" id="ARBA00023163"/>
    </source>
</evidence>
<evidence type="ECO:0000259" key="4">
    <source>
        <dbReference type="PROSITE" id="PS50987"/>
    </source>
</evidence>
<dbReference type="Pfam" id="PF12840">
    <property type="entry name" value="HTH_20"/>
    <property type="match status" value="1"/>
</dbReference>
<reference evidence="5 6" key="1">
    <citation type="submission" date="2020-08" db="EMBL/GenBank/DDBJ databases">
        <title>Sequencing the genomes of 1000 actinobacteria strains.</title>
        <authorList>
            <person name="Klenk H.-P."/>
        </authorList>
    </citation>
    <scope>NUCLEOTIDE SEQUENCE [LARGE SCALE GENOMIC DNA]</scope>
    <source>
        <strain evidence="5 6">DSM 102122</strain>
    </source>
</reference>
<accession>A0A7W9GN16</accession>
<comment type="caution">
    <text evidence="5">The sequence shown here is derived from an EMBL/GenBank/DDBJ whole genome shotgun (WGS) entry which is preliminary data.</text>
</comment>
<dbReference type="AlphaFoldDB" id="A0A7W9GN16"/>
<dbReference type="InterPro" id="IPR051081">
    <property type="entry name" value="HTH_MetalResp_TranReg"/>
</dbReference>
<dbReference type="CDD" id="cd00090">
    <property type="entry name" value="HTH_ARSR"/>
    <property type="match status" value="1"/>
</dbReference>
<dbReference type="InterPro" id="IPR001845">
    <property type="entry name" value="HTH_ArsR_DNA-bd_dom"/>
</dbReference>
<dbReference type="PRINTS" id="PR00778">
    <property type="entry name" value="HTHARSR"/>
</dbReference>
<dbReference type="GO" id="GO:0003677">
    <property type="term" value="F:DNA binding"/>
    <property type="evidence" value="ECO:0007669"/>
    <property type="project" value="UniProtKB-KW"/>
</dbReference>
<dbReference type="GO" id="GO:0003700">
    <property type="term" value="F:DNA-binding transcription factor activity"/>
    <property type="evidence" value="ECO:0007669"/>
    <property type="project" value="InterPro"/>
</dbReference>
<keyword evidence="1" id="KW-0805">Transcription regulation</keyword>
<dbReference type="PANTHER" id="PTHR33154:SF33">
    <property type="entry name" value="TRANSCRIPTIONAL REPRESSOR SDPR"/>
    <property type="match status" value="1"/>
</dbReference>
<evidence type="ECO:0000313" key="5">
    <source>
        <dbReference type="EMBL" id="MBB5786810.1"/>
    </source>
</evidence>
<dbReference type="InterPro" id="IPR011991">
    <property type="entry name" value="ArsR-like_HTH"/>
</dbReference>
<dbReference type="SMART" id="SM00418">
    <property type="entry name" value="HTH_ARSR"/>
    <property type="match status" value="1"/>
</dbReference>
<dbReference type="SUPFAM" id="SSF46785">
    <property type="entry name" value="Winged helix' DNA-binding domain"/>
    <property type="match status" value="1"/>
</dbReference>